<comment type="caution">
    <text evidence="3">The sequence shown here is derived from an EMBL/GenBank/DDBJ whole genome shotgun (WGS) entry which is preliminary data.</text>
</comment>
<dbReference type="PANTHER" id="PTHR48207:SF3">
    <property type="entry name" value="SUCCINATE--HYDROXYMETHYLGLUTARATE COA-TRANSFERASE"/>
    <property type="match status" value="1"/>
</dbReference>
<dbReference type="InterPro" id="IPR044855">
    <property type="entry name" value="CoA-Trfase_III_dom3_sf"/>
</dbReference>
<dbReference type="RefSeq" id="WP_106344607.1">
    <property type="nucleotide sequence ID" value="NZ_PVNE01000007.1"/>
</dbReference>
<organism evidence="3 4">
    <name type="scientific">Planifilum fimeticola</name>
    <dbReference type="NCBI Taxonomy" id="201975"/>
    <lineage>
        <taxon>Bacteria</taxon>
        <taxon>Bacillati</taxon>
        <taxon>Bacillota</taxon>
        <taxon>Bacilli</taxon>
        <taxon>Bacillales</taxon>
        <taxon>Thermoactinomycetaceae</taxon>
        <taxon>Planifilum</taxon>
    </lineage>
</organism>
<evidence type="ECO:0000313" key="4">
    <source>
        <dbReference type="Proteomes" id="UP000237797"/>
    </source>
</evidence>
<dbReference type="EMBL" id="PVNE01000007">
    <property type="protein sequence ID" value="PRX41242.1"/>
    <property type="molecule type" value="Genomic_DNA"/>
</dbReference>
<evidence type="ECO:0000256" key="2">
    <source>
        <dbReference type="SAM" id="MobiDB-lite"/>
    </source>
</evidence>
<dbReference type="InterPro" id="IPR050483">
    <property type="entry name" value="CoA-transferase_III_domain"/>
</dbReference>
<dbReference type="InterPro" id="IPR023606">
    <property type="entry name" value="CoA-Trfase_III_dom_1_sf"/>
</dbReference>
<protein>
    <submittedName>
        <fullName evidence="3">Formyl-CoA transferase</fullName>
    </submittedName>
</protein>
<evidence type="ECO:0000313" key="3">
    <source>
        <dbReference type="EMBL" id="PRX41242.1"/>
    </source>
</evidence>
<keyword evidence="1 3" id="KW-0808">Transferase</keyword>
<dbReference type="OrthoDB" id="9797653at2"/>
<keyword evidence="4" id="KW-1185">Reference proteome</keyword>
<dbReference type="Gene3D" id="3.40.50.10540">
    <property type="entry name" value="Crotonobetainyl-coa:carnitine coa-transferase, domain 1"/>
    <property type="match status" value="1"/>
</dbReference>
<sequence length="410" mass="45869">MDAKLPLSGLKVLELGQLIAGPFTTRILAEFGAEVVKVEPPGKGDPLRHWRYMYKGFSLWWRVQSRNKKSITVNLKDPDGQKVIKDLVKECDILVENFRPGTLEKWNLGYEELSAINPRLIMVRVSGYGQTGPYRDKPGFGSVGEAMGGIRHLTGYPDRPPTRVGISLGDSLAALYAVIGTLMAVYCRDVKKSGKGQVVDVALYEAVFSLMESMVPEYDKYRYVRERTGSVLPGIAPSNTYVCRDGKYIVIGGNGDSIFKRLMRAIGRQDLADDPRLEDNSGRVKHMEMIDRAIEAWTRNKTLKEALEWMDKHQVPAGSIYSVEDMMGDPHFLERGMIEEFPLNGETLKVPGIVPKLSDTPGQTRWLGPELGEHTERVLKEWAGYDDEKIEELKRKGTISTPADPKPAPS</sequence>
<reference evidence="3 4" key="1">
    <citation type="submission" date="2018-03" db="EMBL/GenBank/DDBJ databases">
        <title>Genomic Encyclopedia of Archaeal and Bacterial Type Strains, Phase II (KMG-II): from individual species to whole genera.</title>
        <authorList>
            <person name="Goeker M."/>
        </authorList>
    </citation>
    <scope>NUCLEOTIDE SEQUENCE [LARGE SCALE GENOMIC DNA]</scope>
    <source>
        <strain evidence="3 4">DSM 44946</strain>
    </source>
</reference>
<gene>
    <name evidence="3" type="ORF">CLV97_1078</name>
</gene>
<dbReference type="Proteomes" id="UP000237797">
    <property type="component" value="Unassembled WGS sequence"/>
</dbReference>
<dbReference type="AlphaFoldDB" id="A0A2T0LG44"/>
<evidence type="ECO:0000256" key="1">
    <source>
        <dbReference type="ARBA" id="ARBA00022679"/>
    </source>
</evidence>
<accession>A0A2T0LG44</accession>
<dbReference type="GO" id="GO:0008410">
    <property type="term" value="F:CoA-transferase activity"/>
    <property type="evidence" value="ECO:0007669"/>
    <property type="project" value="TreeGrafter"/>
</dbReference>
<dbReference type="InterPro" id="IPR003673">
    <property type="entry name" value="CoA-Trfase_fam_III"/>
</dbReference>
<proteinExistence type="predicted"/>
<dbReference type="SUPFAM" id="SSF89796">
    <property type="entry name" value="CoA-transferase family III (CaiB/BaiF)"/>
    <property type="match status" value="1"/>
</dbReference>
<feature type="region of interest" description="Disordered" evidence="2">
    <location>
        <begin position="391"/>
        <end position="410"/>
    </location>
</feature>
<dbReference type="PANTHER" id="PTHR48207">
    <property type="entry name" value="SUCCINATE--HYDROXYMETHYLGLUTARATE COA-TRANSFERASE"/>
    <property type="match status" value="1"/>
</dbReference>
<dbReference type="Gene3D" id="3.30.1540.10">
    <property type="entry name" value="formyl-coa transferase, domain 3"/>
    <property type="match status" value="1"/>
</dbReference>
<dbReference type="Pfam" id="PF02515">
    <property type="entry name" value="CoA_transf_3"/>
    <property type="match status" value="1"/>
</dbReference>
<name>A0A2T0LG44_9BACL</name>